<dbReference type="EMBL" id="CP017637">
    <property type="protein sequence ID" value="APG12027.1"/>
    <property type="molecule type" value="Genomic_DNA"/>
</dbReference>
<feature type="domain" description="DUF3616" evidence="1">
    <location>
        <begin position="211"/>
        <end position="349"/>
    </location>
</feature>
<gene>
    <name evidence="2" type="ORF">BKD09_27190</name>
</gene>
<dbReference type="Proteomes" id="UP000181962">
    <property type="component" value="Chromosome"/>
</dbReference>
<evidence type="ECO:0000313" key="3">
    <source>
        <dbReference type="Proteomes" id="UP000181962"/>
    </source>
</evidence>
<dbReference type="AlphaFoldDB" id="A0A1L3FFD4"/>
<dbReference type="InterPro" id="IPR022060">
    <property type="entry name" value="DUF3616"/>
</dbReference>
<evidence type="ECO:0000259" key="1">
    <source>
        <dbReference type="Pfam" id="PF12275"/>
    </source>
</evidence>
<organism evidence="2 3">
    <name type="scientific">Bradyrhizobium japonicum</name>
    <dbReference type="NCBI Taxonomy" id="375"/>
    <lineage>
        <taxon>Bacteria</taxon>
        <taxon>Pseudomonadati</taxon>
        <taxon>Pseudomonadota</taxon>
        <taxon>Alphaproteobacteria</taxon>
        <taxon>Hyphomicrobiales</taxon>
        <taxon>Nitrobacteraceae</taxon>
        <taxon>Bradyrhizobium</taxon>
    </lineage>
</organism>
<protein>
    <recommendedName>
        <fullName evidence="1">DUF3616 domain-containing protein</fullName>
    </recommendedName>
</protein>
<name>A0A1L3FFD4_BRAJP</name>
<proteinExistence type="predicted"/>
<sequence length="361" mass="38192">MSKPILRAGALSVAVFSLSVVLPCMSLAGSVKWSKMDIASPLTDDDGQRSTDISGISCLPASDGKRVCLVIDDQGRLAQAATIEGSKLRGGGKIRVLGKGAPPDDIVGKEPTVINCSKQKDKFKDLDGEAVAHYGKSFYVVGSHGCSRKSNKFRASSFIIAQISDDAVVMAADADPKTVDDKGTVATTFRLSEALLLSPSVRDSFTKDLMTDDGLNIEGLAVVGGTLYVGLRAPIVGTKSYLVAIDAALLFDGGRTITTGDVREVDVDLGGRGVRDIAVLSDDRLLVLSGPAQAQSLSFALHVVDPKVKSASLVAELKEIPSDWKAEAVQILRQEPSALELLVMFDGAESGEPRRYEIDLK</sequence>
<evidence type="ECO:0000313" key="2">
    <source>
        <dbReference type="EMBL" id="APG12027.1"/>
    </source>
</evidence>
<reference evidence="2 3" key="1">
    <citation type="submission" date="2016-11" db="EMBL/GenBank/DDBJ databases">
        <title>Complete Genome Sequence of Bradyrhizobium sp. strain J5, an isolated from soybean nodule in Hokkaido.</title>
        <authorList>
            <person name="Kanehara K."/>
        </authorList>
    </citation>
    <scope>NUCLEOTIDE SEQUENCE [LARGE SCALE GENOMIC DNA]</scope>
    <source>
        <strain evidence="2 3">J5</strain>
    </source>
</reference>
<dbReference type="Pfam" id="PF12275">
    <property type="entry name" value="DUF3616"/>
    <property type="match status" value="1"/>
</dbReference>
<dbReference type="OrthoDB" id="423529at2"/>
<accession>A0A1L3FFD4</accession>
<dbReference type="RefSeq" id="WP_155795218.1">
    <property type="nucleotide sequence ID" value="NZ_CP017637.1"/>
</dbReference>